<proteinExistence type="inferred from homology"/>
<keyword evidence="4 6" id="KW-1133">Transmembrane helix</keyword>
<keyword evidence="3 6" id="KW-0812">Transmembrane</keyword>
<keyword evidence="5 6" id="KW-0472">Membrane</keyword>
<evidence type="ECO:0000313" key="8">
    <source>
        <dbReference type="Proteomes" id="UP000326799"/>
    </source>
</evidence>
<dbReference type="Pfam" id="PF02133">
    <property type="entry name" value="Transp_cyt_pur"/>
    <property type="match status" value="1"/>
</dbReference>
<protein>
    <submittedName>
        <fullName evidence="7">Uncharacterized protein</fullName>
    </submittedName>
</protein>
<evidence type="ECO:0000256" key="5">
    <source>
        <dbReference type="ARBA" id="ARBA00023136"/>
    </source>
</evidence>
<reference evidence="7 8" key="1">
    <citation type="submission" date="2019-04" db="EMBL/GenBank/DDBJ databases">
        <title>Fungal friends and foes A comparative genomics study of 23 Aspergillus species from section Flavi.</title>
        <authorList>
            <consortium name="DOE Joint Genome Institute"/>
            <person name="Kjaerbolling I."/>
            <person name="Vesth T.C."/>
            <person name="Frisvad J.C."/>
            <person name="Nybo J.L."/>
            <person name="Theobald S."/>
            <person name="Kildgaard S."/>
            <person name="Petersen T.I."/>
            <person name="Kuo A."/>
            <person name="Sato A."/>
            <person name="Lyhne E.K."/>
            <person name="Kogle M.E."/>
            <person name="Wiebenga A."/>
            <person name="Kun R.S."/>
            <person name="Lubbers R.J."/>
            <person name="Makela M.R."/>
            <person name="Barry K."/>
            <person name="Chovatia M."/>
            <person name="Clum A."/>
            <person name="Daum C."/>
            <person name="Haridas S."/>
            <person name="He G."/>
            <person name="LaButti K."/>
            <person name="Lipzen A."/>
            <person name="Mondo S."/>
            <person name="Pangilinan J."/>
            <person name="Riley R."/>
            <person name="Salamov A."/>
            <person name="Simmons B.A."/>
            <person name="Magnuson J.K."/>
            <person name="Henrissat B."/>
            <person name="Mortensen U.H."/>
            <person name="Larsen T.O."/>
            <person name="De vries R.P."/>
            <person name="Grigoriev I.V."/>
            <person name="Machida M."/>
            <person name="Baker S.E."/>
            <person name="Andersen M.R."/>
        </authorList>
    </citation>
    <scope>NUCLEOTIDE SEQUENCE [LARGE SCALE GENOMIC DNA]</scope>
    <source>
        <strain evidence="7 8">CBS 126849</strain>
    </source>
</reference>
<evidence type="ECO:0000256" key="4">
    <source>
        <dbReference type="ARBA" id="ARBA00022989"/>
    </source>
</evidence>
<dbReference type="GO" id="GO:0022857">
    <property type="term" value="F:transmembrane transporter activity"/>
    <property type="evidence" value="ECO:0007669"/>
    <property type="project" value="InterPro"/>
</dbReference>
<feature type="transmembrane region" description="Helical" evidence="6">
    <location>
        <begin position="12"/>
        <end position="36"/>
    </location>
</feature>
<sequence>MGLTWRQSLAAIVVGNIIATGLLIINSLPGMFYHIGFPLVNRYVWDLYGSLFVLWNRIYRLSSGMRFKHGLVVNASTSFARNLA</sequence>
<evidence type="ECO:0000256" key="1">
    <source>
        <dbReference type="ARBA" id="ARBA00004141"/>
    </source>
</evidence>
<dbReference type="Proteomes" id="UP000326799">
    <property type="component" value="Unassembled WGS sequence"/>
</dbReference>
<comment type="subcellular location">
    <subcellularLocation>
        <location evidence="1">Membrane</location>
        <topology evidence="1">Multi-pass membrane protein</topology>
    </subcellularLocation>
</comment>
<evidence type="ECO:0000313" key="7">
    <source>
        <dbReference type="EMBL" id="KAB8220657.1"/>
    </source>
</evidence>
<dbReference type="AlphaFoldDB" id="A0A5N6ETK4"/>
<dbReference type="EMBL" id="ML733427">
    <property type="protein sequence ID" value="KAB8220657.1"/>
    <property type="molecule type" value="Genomic_DNA"/>
</dbReference>
<dbReference type="InterPro" id="IPR001248">
    <property type="entry name" value="Pur-cyt_permease"/>
</dbReference>
<keyword evidence="8" id="KW-1185">Reference proteome</keyword>
<gene>
    <name evidence="7" type="ORF">BDV33DRAFT_203298</name>
</gene>
<accession>A0A5N6ETK4</accession>
<name>A0A5N6ETK4_9EURO</name>
<dbReference type="Gene3D" id="1.10.4160.10">
    <property type="entry name" value="Hydantoin permease"/>
    <property type="match status" value="1"/>
</dbReference>
<organism evidence="7 8">
    <name type="scientific">Aspergillus novoparasiticus</name>
    <dbReference type="NCBI Taxonomy" id="986946"/>
    <lineage>
        <taxon>Eukaryota</taxon>
        <taxon>Fungi</taxon>
        <taxon>Dikarya</taxon>
        <taxon>Ascomycota</taxon>
        <taxon>Pezizomycotina</taxon>
        <taxon>Eurotiomycetes</taxon>
        <taxon>Eurotiomycetidae</taxon>
        <taxon>Eurotiales</taxon>
        <taxon>Aspergillaceae</taxon>
        <taxon>Aspergillus</taxon>
        <taxon>Aspergillus subgen. Circumdati</taxon>
    </lineage>
</organism>
<dbReference type="GO" id="GO:0016020">
    <property type="term" value="C:membrane"/>
    <property type="evidence" value="ECO:0007669"/>
    <property type="project" value="UniProtKB-SubCell"/>
</dbReference>
<evidence type="ECO:0000256" key="3">
    <source>
        <dbReference type="ARBA" id="ARBA00022692"/>
    </source>
</evidence>
<comment type="similarity">
    <text evidence="2">Belongs to the purine-cytosine permease (2.A.39) family.</text>
</comment>
<evidence type="ECO:0000256" key="2">
    <source>
        <dbReference type="ARBA" id="ARBA00008974"/>
    </source>
</evidence>
<evidence type="ECO:0000256" key="6">
    <source>
        <dbReference type="SAM" id="Phobius"/>
    </source>
</evidence>